<evidence type="ECO:0000259" key="5">
    <source>
        <dbReference type="Pfam" id="PF25954"/>
    </source>
</evidence>
<dbReference type="EMBL" id="CAADHO010000009">
    <property type="protein sequence ID" value="VFQ46385.1"/>
    <property type="molecule type" value="Genomic_DNA"/>
</dbReference>
<feature type="signal peptide" evidence="3">
    <location>
        <begin position="1"/>
        <end position="27"/>
    </location>
</feature>
<proteinExistence type="inferred from homology"/>
<evidence type="ECO:0000256" key="1">
    <source>
        <dbReference type="ARBA" id="ARBA00009477"/>
    </source>
</evidence>
<name>A0A4U8YQ45_9BACT</name>
<feature type="domain" description="Multidrug resistance protein MdtA-like barrel-sandwich hybrid" evidence="4">
    <location>
        <begin position="71"/>
        <end position="211"/>
    </location>
</feature>
<gene>
    <name evidence="6" type="ORF">MSL71_40490</name>
</gene>
<evidence type="ECO:0000256" key="2">
    <source>
        <dbReference type="SAM" id="Coils"/>
    </source>
</evidence>
<keyword evidence="7" id="KW-1185">Reference proteome</keyword>
<dbReference type="GO" id="GO:1990281">
    <property type="term" value="C:efflux pump complex"/>
    <property type="evidence" value="ECO:0007669"/>
    <property type="project" value="TreeGrafter"/>
</dbReference>
<dbReference type="Gene3D" id="2.40.50.100">
    <property type="match status" value="1"/>
</dbReference>
<dbReference type="InterPro" id="IPR006143">
    <property type="entry name" value="RND_pump_MFP"/>
</dbReference>
<dbReference type="GO" id="GO:0015562">
    <property type="term" value="F:efflux transmembrane transporter activity"/>
    <property type="evidence" value="ECO:0007669"/>
    <property type="project" value="TreeGrafter"/>
</dbReference>
<dbReference type="RefSeq" id="WP_180144030.1">
    <property type="nucleotide sequence ID" value="NZ_CAADHO010000009.1"/>
</dbReference>
<keyword evidence="3" id="KW-0732">Signal</keyword>
<dbReference type="PROSITE" id="PS51257">
    <property type="entry name" value="PROKAR_LIPOPROTEIN"/>
    <property type="match status" value="1"/>
</dbReference>
<dbReference type="PANTHER" id="PTHR30469">
    <property type="entry name" value="MULTIDRUG RESISTANCE PROTEIN MDTA"/>
    <property type="match status" value="1"/>
</dbReference>
<dbReference type="PANTHER" id="PTHR30469:SF20">
    <property type="entry name" value="EFFLUX RND TRANSPORTER PERIPLASMIC ADAPTOR SUBUNIT"/>
    <property type="match status" value="1"/>
</dbReference>
<dbReference type="Pfam" id="PF25954">
    <property type="entry name" value="Beta-barrel_RND_2"/>
    <property type="match status" value="1"/>
</dbReference>
<keyword evidence="2" id="KW-0175">Coiled coil</keyword>
<dbReference type="AlphaFoldDB" id="A0A4U8YQ45"/>
<dbReference type="NCBIfam" id="TIGR01730">
    <property type="entry name" value="RND_mfp"/>
    <property type="match status" value="1"/>
</dbReference>
<feature type="chain" id="PRO_5020432077" evidence="3">
    <location>
        <begin position="28"/>
        <end position="382"/>
    </location>
</feature>
<feature type="domain" description="CusB-like beta-barrel" evidence="5">
    <location>
        <begin position="218"/>
        <end position="292"/>
    </location>
</feature>
<evidence type="ECO:0000256" key="3">
    <source>
        <dbReference type="SAM" id="SignalP"/>
    </source>
</evidence>
<reference evidence="6 7" key="1">
    <citation type="submission" date="2019-03" db="EMBL/GenBank/DDBJ databases">
        <authorList>
            <person name="Nijsse B."/>
        </authorList>
    </citation>
    <scope>NUCLEOTIDE SEQUENCE [LARGE SCALE GENOMIC DNA]</scope>
    <source>
        <strain evidence="6">Desulfoluna butyratoxydans MSL71</strain>
    </source>
</reference>
<dbReference type="SUPFAM" id="SSF111369">
    <property type="entry name" value="HlyD-like secretion proteins"/>
    <property type="match status" value="1"/>
</dbReference>
<protein>
    <submittedName>
        <fullName evidence="6">Rnd efflux pump membrane fusion protein</fullName>
    </submittedName>
</protein>
<evidence type="ECO:0000313" key="6">
    <source>
        <dbReference type="EMBL" id="VFQ46385.1"/>
    </source>
</evidence>
<dbReference type="InterPro" id="IPR058792">
    <property type="entry name" value="Beta-barrel_RND_2"/>
</dbReference>
<sequence>MMKRTGQINIRGAAALVAGLMLALVSAGCSESQANKMQENKTIRPVKAVTLCRPGENTAWRFPGTVRSLRDVDLSFRVGGPVVTLAVDRGEKVQKGDVIARIDPRDFEVAVATLTANLAVSRAQLKEAELQYRRYKTLRAESAAAQATFDSITATYEVAGASVDAAEKRLEEAKNSLDDTVLIAPFDGYVHEKFIENHETVAQGQPVISIVDLDHMEVEVAIPEGMLPIVKRIGGIACRFDALPGETLTATVKELSKNPNPSNRSYPLYLTLNENAGHRIRPGMASEVTLTARDLEAGFAVPETAVVNTVEDGSFVWVVDEKEMAARQVSVELLGADRKGLRIDGPLEEGMQVIAAGVRGLSDGRKVKVLPEVSSTNVGGEL</sequence>
<dbReference type="Gene3D" id="1.10.287.470">
    <property type="entry name" value="Helix hairpin bin"/>
    <property type="match status" value="1"/>
</dbReference>
<comment type="similarity">
    <text evidence="1">Belongs to the membrane fusion protein (MFP) (TC 8.A.1) family.</text>
</comment>
<dbReference type="InterPro" id="IPR058625">
    <property type="entry name" value="MdtA-like_BSH"/>
</dbReference>
<dbReference type="Pfam" id="PF25917">
    <property type="entry name" value="BSH_RND"/>
    <property type="match status" value="1"/>
</dbReference>
<accession>A0A4U8YQ45</accession>
<dbReference type="Gene3D" id="2.40.420.20">
    <property type="match status" value="1"/>
</dbReference>
<evidence type="ECO:0000313" key="7">
    <source>
        <dbReference type="Proteomes" id="UP000507962"/>
    </source>
</evidence>
<dbReference type="Gene3D" id="2.40.30.170">
    <property type="match status" value="1"/>
</dbReference>
<evidence type="ECO:0000259" key="4">
    <source>
        <dbReference type="Pfam" id="PF25917"/>
    </source>
</evidence>
<feature type="coiled-coil region" evidence="2">
    <location>
        <begin position="111"/>
        <end position="183"/>
    </location>
</feature>
<organism evidence="6 7">
    <name type="scientific">Desulfoluna butyratoxydans</name>
    <dbReference type="NCBI Taxonomy" id="231438"/>
    <lineage>
        <taxon>Bacteria</taxon>
        <taxon>Pseudomonadati</taxon>
        <taxon>Thermodesulfobacteriota</taxon>
        <taxon>Desulfobacteria</taxon>
        <taxon>Desulfobacterales</taxon>
        <taxon>Desulfolunaceae</taxon>
        <taxon>Desulfoluna</taxon>
    </lineage>
</organism>
<dbReference type="Proteomes" id="UP000507962">
    <property type="component" value="Unassembled WGS sequence"/>
</dbReference>